<dbReference type="AlphaFoldDB" id="C5MEH6"/>
<evidence type="ECO:0000256" key="1">
    <source>
        <dbReference type="SAM" id="MobiDB-lite"/>
    </source>
</evidence>
<feature type="region of interest" description="Disordered" evidence="1">
    <location>
        <begin position="304"/>
        <end position="482"/>
    </location>
</feature>
<sequence>MSCSNILISNLSPPQSNSSPISFSIKLTNDLIHLLKSNGSNNKIKLIVKNGNVSIKLSEELVLPCLPLPENLPVDIYSISNKSTSTKLVSQYDGRIINKLTVVTDSKKIKEINAANALSSNHNNKLGSYINGNTNSNNNNNNTNNRLTPSLSVPSSPVSRRSAYSTYSNTTKNPYKISLSSDNQASIIKKFIHLLALGPITYNHIVDLLDYTKIDHLLDDYGQVYNDQDQFIQEDRFPYIDSNNNSNDDSDDDMDEEVQRFILKDKSYKELTPWKWNYTNYERNSILNNVNNALTRIGFSQSHPLRRKIVEPPNEDDNRSETKKPNGSSLGGGFLISSSSVSSNNKKRSTPTPVPSKANTPVNTTSKVNTPVNTTSKINTPVVSSSKVNTPVVAPPKATTPVVASSKASTPVNIPPRNTNSNSIPSPPVKVKVNNKRKFSSSSSSSEDDDSKKLNYTSPPSSEEESTSNNNNASGHNGVNSQKSKLDYYTNLAIKFKNKYKEYSELYNALLNKNEIKSIDYKDNLMKLFKLHQNLTQWKKLLWDFDKESKLKNSLSDIHIERNTTPITSSSGSSSTSIFKASSPSSTVLDAHPPGIKTATPFKRRKVMDY</sequence>
<keyword evidence="3" id="KW-1185">Reference proteome</keyword>
<dbReference type="OrthoDB" id="2587563at2759"/>
<name>C5MEH6_CANTT</name>
<dbReference type="eggNOG" id="ENOG502SBHF">
    <property type="taxonomic scope" value="Eukaryota"/>
</dbReference>
<feature type="compositionally biased region" description="Low complexity" evidence="1">
    <location>
        <begin position="457"/>
        <end position="481"/>
    </location>
</feature>
<evidence type="ECO:0000313" key="3">
    <source>
        <dbReference type="Proteomes" id="UP000002037"/>
    </source>
</evidence>
<feature type="compositionally biased region" description="Low complexity" evidence="1">
    <location>
        <begin position="131"/>
        <end position="162"/>
    </location>
</feature>
<dbReference type="VEuPathDB" id="FungiDB:CTRG_04469"/>
<dbReference type="Proteomes" id="UP000002037">
    <property type="component" value="Unassembled WGS sequence"/>
</dbReference>
<feature type="region of interest" description="Disordered" evidence="1">
    <location>
        <begin position="126"/>
        <end position="168"/>
    </location>
</feature>
<dbReference type="GeneID" id="8299836"/>
<proteinExistence type="predicted"/>
<evidence type="ECO:0000313" key="2">
    <source>
        <dbReference type="EMBL" id="EER31686.1"/>
    </source>
</evidence>
<dbReference type="EMBL" id="GG692400">
    <property type="protein sequence ID" value="EER31686.1"/>
    <property type="molecule type" value="Genomic_DNA"/>
</dbReference>
<feature type="compositionally biased region" description="Polar residues" evidence="1">
    <location>
        <begin position="357"/>
        <end position="389"/>
    </location>
</feature>
<gene>
    <name evidence="2" type="ORF">CTRG_04469</name>
</gene>
<feature type="compositionally biased region" description="Low complexity" evidence="1">
    <location>
        <begin position="390"/>
        <end position="404"/>
    </location>
</feature>
<reference evidence="2 3" key="1">
    <citation type="journal article" date="2009" name="Nature">
        <title>Evolution of pathogenicity and sexual reproduction in eight Candida genomes.</title>
        <authorList>
            <person name="Butler G."/>
            <person name="Rasmussen M.D."/>
            <person name="Lin M.F."/>
            <person name="Santos M.A."/>
            <person name="Sakthikumar S."/>
            <person name="Munro C.A."/>
            <person name="Rheinbay E."/>
            <person name="Grabherr M."/>
            <person name="Forche A."/>
            <person name="Reedy J.L."/>
            <person name="Agrafioti I."/>
            <person name="Arnaud M.B."/>
            <person name="Bates S."/>
            <person name="Brown A.J."/>
            <person name="Brunke S."/>
            <person name="Costanzo M.C."/>
            <person name="Fitzpatrick D.A."/>
            <person name="de Groot P.W."/>
            <person name="Harris D."/>
            <person name="Hoyer L.L."/>
            <person name="Hube B."/>
            <person name="Klis F.M."/>
            <person name="Kodira C."/>
            <person name="Lennard N."/>
            <person name="Logue M.E."/>
            <person name="Martin R."/>
            <person name="Neiman A.M."/>
            <person name="Nikolaou E."/>
            <person name="Quail M.A."/>
            <person name="Quinn J."/>
            <person name="Santos M.C."/>
            <person name="Schmitzberger F.F."/>
            <person name="Sherlock G."/>
            <person name="Shah P."/>
            <person name="Silverstein K.A."/>
            <person name="Skrzypek M.S."/>
            <person name="Soll D."/>
            <person name="Staggs R."/>
            <person name="Stansfield I."/>
            <person name="Stumpf M.P."/>
            <person name="Sudbery P.E."/>
            <person name="Srikantha T."/>
            <person name="Zeng Q."/>
            <person name="Berman J."/>
            <person name="Berriman M."/>
            <person name="Heitman J."/>
            <person name="Gow N.A."/>
            <person name="Lorenz M.C."/>
            <person name="Birren B.W."/>
            <person name="Kellis M."/>
            <person name="Cuomo C.A."/>
        </authorList>
    </citation>
    <scope>NUCLEOTIDE SEQUENCE [LARGE SCALE GENOMIC DNA]</scope>
    <source>
        <strain evidence="3">ATCC MYA-3404 / T1</strain>
    </source>
</reference>
<dbReference type="HOGENOM" id="CLU_031125_0_0_1"/>
<feature type="compositionally biased region" description="Polar residues" evidence="1">
    <location>
        <begin position="406"/>
        <end position="420"/>
    </location>
</feature>
<organism evidence="2 3">
    <name type="scientific">Candida tropicalis (strain ATCC MYA-3404 / T1)</name>
    <name type="common">Yeast</name>
    <dbReference type="NCBI Taxonomy" id="294747"/>
    <lineage>
        <taxon>Eukaryota</taxon>
        <taxon>Fungi</taxon>
        <taxon>Dikarya</taxon>
        <taxon>Ascomycota</taxon>
        <taxon>Saccharomycotina</taxon>
        <taxon>Pichiomycetes</taxon>
        <taxon>Debaryomycetaceae</taxon>
        <taxon>Candida/Lodderomyces clade</taxon>
        <taxon>Candida</taxon>
    </lineage>
</organism>
<accession>C5MEH6</accession>
<protein>
    <submittedName>
        <fullName evidence="2">Uncharacterized protein</fullName>
    </submittedName>
</protein>
<dbReference type="RefSeq" id="XP_002550171.1">
    <property type="nucleotide sequence ID" value="XM_002550125.1"/>
</dbReference>
<dbReference type="KEGG" id="ctp:CTRG_04469"/>
<feature type="compositionally biased region" description="Low complexity" evidence="1">
    <location>
        <begin position="421"/>
        <end position="432"/>
    </location>
</feature>